<accession>A0ABV8QJW1</accession>
<gene>
    <name evidence="2" type="ORF">ACFOZ5_13510</name>
</gene>
<dbReference type="Pfam" id="PF08388">
    <property type="entry name" value="GIIM"/>
    <property type="match status" value="1"/>
</dbReference>
<evidence type="ECO:0000259" key="1">
    <source>
        <dbReference type="Pfam" id="PF08388"/>
    </source>
</evidence>
<evidence type="ECO:0000313" key="2">
    <source>
        <dbReference type="EMBL" id="MFC4260043.1"/>
    </source>
</evidence>
<dbReference type="RefSeq" id="WP_379888177.1">
    <property type="nucleotide sequence ID" value="NZ_JBHSDI010000041.1"/>
</dbReference>
<reference evidence="3" key="1">
    <citation type="journal article" date="2019" name="Int. J. Syst. Evol. Microbiol.">
        <title>The Global Catalogue of Microorganisms (GCM) 10K type strain sequencing project: providing services to taxonomists for standard genome sequencing and annotation.</title>
        <authorList>
            <consortium name="The Broad Institute Genomics Platform"/>
            <consortium name="The Broad Institute Genome Sequencing Center for Infectious Disease"/>
            <person name="Wu L."/>
            <person name="Ma J."/>
        </authorList>
    </citation>
    <scope>NUCLEOTIDE SEQUENCE [LARGE SCALE GENOMIC DNA]</scope>
    <source>
        <strain evidence="3">CECT 7297</strain>
    </source>
</reference>
<dbReference type="InterPro" id="IPR013597">
    <property type="entry name" value="Mat_intron_G2"/>
</dbReference>
<dbReference type="EMBL" id="JBHSDI010000041">
    <property type="protein sequence ID" value="MFC4260043.1"/>
    <property type="molecule type" value="Genomic_DNA"/>
</dbReference>
<comment type="caution">
    <text evidence="2">The sequence shown here is derived from an EMBL/GenBank/DDBJ whole genome shotgun (WGS) entry which is preliminary data.</text>
</comment>
<feature type="domain" description="Group II intron maturase-specific" evidence="1">
    <location>
        <begin position="2"/>
        <end position="40"/>
    </location>
</feature>
<organism evidence="2 3">
    <name type="scientific">Marinobacter lacisalsi</name>
    <dbReference type="NCBI Taxonomy" id="475979"/>
    <lineage>
        <taxon>Bacteria</taxon>
        <taxon>Pseudomonadati</taxon>
        <taxon>Pseudomonadota</taxon>
        <taxon>Gammaproteobacteria</taxon>
        <taxon>Pseudomonadales</taxon>
        <taxon>Marinobacteraceae</taxon>
        <taxon>Marinobacter</taxon>
    </lineage>
</organism>
<protein>
    <submittedName>
        <fullName evidence="2">Group II intron maturase-specific domain-containing protein</fullName>
    </submittedName>
</protein>
<proteinExistence type="predicted"/>
<evidence type="ECO:0000313" key="3">
    <source>
        <dbReference type="Proteomes" id="UP001595798"/>
    </source>
</evidence>
<keyword evidence="3" id="KW-1185">Reference proteome</keyword>
<dbReference type="Proteomes" id="UP001595798">
    <property type="component" value="Unassembled WGS sequence"/>
</dbReference>
<sequence length="68" mass="8228">MAYYGRFYRSAMYPVLRHFNRTLVAWAMMKFQRLKGRKMRASELLRTLAKTRPPQFVHWQRGMVGDFA</sequence>
<name>A0ABV8QJW1_9GAMM</name>